<dbReference type="InterPro" id="IPR011990">
    <property type="entry name" value="TPR-like_helical_dom_sf"/>
</dbReference>
<keyword evidence="1" id="KW-0472">Membrane</keyword>
<evidence type="ECO:0000256" key="1">
    <source>
        <dbReference type="SAM" id="Phobius"/>
    </source>
</evidence>
<reference evidence="2" key="1">
    <citation type="submission" date="2022-02" db="EMBL/GenBank/DDBJ databases">
        <authorList>
            <person name="Leng L."/>
        </authorList>
    </citation>
    <scope>NUCLEOTIDE SEQUENCE</scope>
    <source>
        <strain evidence="2">JI</strain>
    </source>
</reference>
<keyword evidence="3" id="KW-1185">Reference proteome</keyword>
<accession>A0A9X4H2X6</accession>
<organism evidence="2 3">
    <name type="scientific">Pelotomaculum isophthalicicum JI</name>
    <dbReference type="NCBI Taxonomy" id="947010"/>
    <lineage>
        <taxon>Bacteria</taxon>
        <taxon>Bacillati</taxon>
        <taxon>Bacillota</taxon>
        <taxon>Clostridia</taxon>
        <taxon>Eubacteriales</taxon>
        <taxon>Desulfotomaculaceae</taxon>
        <taxon>Pelotomaculum</taxon>
    </lineage>
</organism>
<evidence type="ECO:0000313" key="2">
    <source>
        <dbReference type="EMBL" id="MDF9409261.1"/>
    </source>
</evidence>
<feature type="transmembrane region" description="Helical" evidence="1">
    <location>
        <begin position="60"/>
        <end position="77"/>
    </location>
</feature>
<comment type="caution">
    <text evidence="2">The sequence shown here is derived from an EMBL/GenBank/DDBJ whole genome shotgun (WGS) entry which is preliminary data.</text>
</comment>
<dbReference type="RefSeq" id="WP_277444716.1">
    <property type="nucleotide sequence ID" value="NZ_JAKOAV010000027.1"/>
</dbReference>
<dbReference type="Proteomes" id="UP001154312">
    <property type="component" value="Unassembled WGS sequence"/>
</dbReference>
<dbReference type="SUPFAM" id="SSF48452">
    <property type="entry name" value="TPR-like"/>
    <property type="match status" value="1"/>
</dbReference>
<feature type="transmembrane region" description="Helical" evidence="1">
    <location>
        <begin position="6"/>
        <end position="23"/>
    </location>
</feature>
<keyword evidence="1" id="KW-1133">Transmembrane helix</keyword>
<name>A0A9X4H2X6_9FIRM</name>
<sequence length="475" mass="50795">MQEYLIILLAISLALLVFIQLVIKSIPLSTRIIYCTVAISFILGATFPEAISKLTMDKVLGIYLGLIAFSAIALSYIESRFSKKINTIPANVADLESEVPKSASDFASSLSTGEATTINSFLPLAAADVTPDAVDVAGDDQTEADIEQPVLDFIPDLPVTLTAQPVLPVDAVPDIELPLAAADVTPDAVDVAGDETSEVELEQPVPDFIPDLPVTLTAQPILPVDAVPDIELPLAAADVTPDAVDVAGDETSEVELEQPVPDFIPDLPVTLTAQPVLPADAVPDIELPPAAADVTPDAVDVAGDEAPEPDYFKQVVASLENNADTKNNADIKMEAPAATINDGIINDYISAGFEAKARGDLNGAVNYFLKAFQLNQGQQVLTALAMEIATVYQELGQYFQAEMIINSVLEQEDLIHDFSLKQKLKNQKIYLDTLIELLRTTKMSNAPYSKVPNLIKMKASIETSARLTNLTKEAG</sequence>
<dbReference type="AlphaFoldDB" id="A0A9X4H2X6"/>
<proteinExistence type="predicted"/>
<dbReference type="EMBL" id="JAKOAV010000027">
    <property type="protein sequence ID" value="MDF9409261.1"/>
    <property type="molecule type" value="Genomic_DNA"/>
</dbReference>
<feature type="transmembrane region" description="Helical" evidence="1">
    <location>
        <begin position="32"/>
        <end position="48"/>
    </location>
</feature>
<evidence type="ECO:0000313" key="3">
    <source>
        <dbReference type="Proteomes" id="UP001154312"/>
    </source>
</evidence>
<keyword evidence="1" id="KW-0812">Transmembrane</keyword>
<gene>
    <name evidence="2" type="ORF">L7E55_13005</name>
</gene>
<protein>
    <submittedName>
        <fullName evidence="2">Uncharacterized protein</fullName>
    </submittedName>
</protein>